<organism evidence="1 2">
    <name type="scientific">Bradyrhizobium valentinum</name>
    <dbReference type="NCBI Taxonomy" id="1518501"/>
    <lineage>
        <taxon>Bacteria</taxon>
        <taxon>Pseudomonadati</taxon>
        <taxon>Pseudomonadota</taxon>
        <taxon>Alphaproteobacteria</taxon>
        <taxon>Hyphomicrobiales</taxon>
        <taxon>Nitrobacteraceae</taxon>
        <taxon>Bradyrhizobium</taxon>
    </lineage>
</organism>
<reference evidence="1 2" key="1">
    <citation type="submission" date="2014-03" db="EMBL/GenBank/DDBJ databases">
        <title>Bradyrhizobium valentinum sp. nov., isolated from effective nodules of Lupinus mariae-josephae, a lupine endemic of basic-lime soils in Eastern Spain.</title>
        <authorList>
            <person name="Duran D."/>
            <person name="Rey L."/>
            <person name="Navarro A."/>
            <person name="Busquets A."/>
            <person name="Imperial J."/>
            <person name="Ruiz-Argueso T."/>
        </authorList>
    </citation>
    <scope>NUCLEOTIDE SEQUENCE [LARGE SCALE GENOMIC DNA]</scope>
    <source>
        <strain evidence="1 2">LmjM3</strain>
    </source>
</reference>
<accession>A0A0R3KPU2</accession>
<comment type="caution">
    <text evidence="1">The sequence shown here is derived from an EMBL/GenBank/DDBJ whole genome shotgun (WGS) entry which is preliminary data.</text>
</comment>
<name>A0A0R3KPU2_9BRAD</name>
<proteinExistence type="predicted"/>
<sequence length="89" mass="9870">MDAASASWPWSMIARATAWRWWPTPCFPAPGARELERLVIKRGKAEDGGQRHGSELTSNAILTLAGDIKAINRKRDVWRDNLAGKPLSS</sequence>
<evidence type="ECO:0000313" key="2">
    <source>
        <dbReference type="Proteomes" id="UP000051913"/>
    </source>
</evidence>
<dbReference type="Proteomes" id="UP000051913">
    <property type="component" value="Unassembled WGS sequence"/>
</dbReference>
<dbReference type="AlphaFoldDB" id="A0A0R3KPU2"/>
<evidence type="ECO:0000313" key="1">
    <source>
        <dbReference type="EMBL" id="KRQ97513.1"/>
    </source>
</evidence>
<dbReference type="EMBL" id="LLXX01000184">
    <property type="protein sequence ID" value="KRQ97513.1"/>
    <property type="molecule type" value="Genomic_DNA"/>
</dbReference>
<keyword evidence="2" id="KW-1185">Reference proteome</keyword>
<protein>
    <submittedName>
        <fullName evidence="1">Uncharacterized protein</fullName>
    </submittedName>
</protein>
<gene>
    <name evidence="1" type="ORF">CP49_37985</name>
</gene>